<gene>
    <name evidence="1" type="ORF">EV03_1443</name>
</gene>
<accession>A0A0A2C5R8</accession>
<protein>
    <submittedName>
        <fullName evidence="1">Uncharacterized protein</fullName>
    </submittedName>
</protein>
<organism evidence="1 2">
    <name type="scientific">Prochlorococcus marinus str. PAC1</name>
    <dbReference type="NCBI Taxonomy" id="59924"/>
    <lineage>
        <taxon>Bacteria</taxon>
        <taxon>Bacillati</taxon>
        <taxon>Cyanobacteriota</taxon>
        <taxon>Cyanophyceae</taxon>
        <taxon>Synechococcales</taxon>
        <taxon>Prochlorococcaceae</taxon>
        <taxon>Prochlorococcus</taxon>
    </lineage>
</organism>
<proteinExistence type="predicted"/>
<dbReference type="AlphaFoldDB" id="A0A0A2C5R8"/>
<name>A0A0A2C5R8_PROMR</name>
<sequence>MGSKGKSPTLARRVRSLVNFRGGHEIFMFDPKEEESLQKIRNRHYEKSSKNIS</sequence>
<evidence type="ECO:0000313" key="2">
    <source>
        <dbReference type="Proteomes" id="UP000030392"/>
    </source>
</evidence>
<evidence type="ECO:0000313" key="1">
    <source>
        <dbReference type="EMBL" id="KGG19979.1"/>
    </source>
</evidence>
<reference evidence="2" key="1">
    <citation type="journal article" date="2014" name="Sci. Data">
        <title>Genomes of diverse isolates of the marine cyanobacterium Prochlorococcus.</title>
        <authorList>
            <person name="Biller S."/>
            <person name="Berube P."/>
            <person name="Thompson J."/>
            <person name="Kelly L."/>
            <person name="Roggensack S."/>
            <person name="Awad L."/>
            <person name="Roache-Johnson K."/>
            <person name="Ding H."/>
            <person name="Giovannoni S.J."/>
            <person name="Moore L.R."/>
            <person name="Chisholm S.W."/>
        </authorList>
    </citation>
    <scope>NUCLEOTIDE SEQUENCE [LARGE SCALE GENOMIC DNA]</scope>
    <source>
        <strain evidence="2">PAC1</strain>
    </source>
</reference>
<comment type="caution">
    <text evidence="1">The sequence shown here is derived from an EMBL/GenBank/DDBJ whole genome shotgun (WGS) entry which is preliminary data.</text>
</comment>
<dbReference type="EMBL" id="JNAX01000014">
    <property type="protein sequence ID" value="KGG19979.1"/>
    <property type="molecule type" value="Genomic_DNA"/>
</dbReference>
<dbReference type="Proteomes" id="UP000030392">
    <property type="component" value="Unassembled WGS sequence"/>
</dbReference>